<name>A0A223NTN1_9SPHI</name>
<dbReference type="KEGG" id="muc:MuYL_1319"/>
<protein>
    <submittedName>
        <fullName evidence="1">Uncharacterized protein</fullName>
    </submittedName>
</protein>
<dbReference type="EMBL" id="CP022743">
    <property type="protein sequence ID" value="ASU33217.1"/>
    <property type="molecule type" value="Genomic_DNA"/>
</dbReference>
<organism evidence="1 2">
    <name type="scientific">Mucilaginibacter xinganensis</name>
    <dbReference type="NCBI Taxonomy" id="1234841"/>
    <lineage>
        <taxon>Bacteria</taxon>
        <taxon>Pseudomonadati</taxon>
        <taxon>Bacteroidota</taxon>
        <taxon>Sphingobacteriia</taxon>
        <taxon>Sphingobacteriales</taxon>
        <taxon>Sphingobacteriaceae</taxon>
        <taxon>Mucilaginibacter</taxon>
    </lineage>
</organism>
<proteinExistence type="predicted"/>
<accession>A0A223NTN1</accession>
<dbReference type="Proteomes" id="UP000215002">
    <property type="component" value="Chromosome"/>
</dbReference>
<sequence length="82" mass="10094">MWHNKFVFAKMRRNRLAFIVYGDFYRGMMSRTLLHKIPFVTDGVIVFINPPACSAEQRAHWKQMEQKKQFETTWNKWNRWNK</sequence>
<evidence type="ECO:0000313" key="2">
    <source>
        <dbReference type="Proteomes" id="UP000215002"/>
    </source>
</evidence>
<gene>
    <name evidence="1" type="ORF">MuYL_1319</name>
</gene>
<dbReference type="AlphaFoldDB" id="A0A223NTN1"/>
<evidence type="ECO:0000313" key="1">
    <source>
        <dbReference type="EMBL" id="ASU33217.1"/>
    </source>
</evidence>
<reference evidence="1 2" key="1">
    <citation type="submission" date="2017-08" db="EMBL/GenBank/DDBJ databases">
        <title>Complete genome sequence of Mucilaginibacter sp. strain BJC16-A31.</title>
        <authorList>
            <consortium name="Henan University of Science and Technology"/>
            <person name="You X."/>
        </authorList>
    </citation>
    <scope>NUCLEOTIDE SEQUENCE [LARGE SCALE GENOMIC DNA]</scope>
    <source>
        <strain evidence="1 2">BJC16-A31</strain>
    </source>
</reference>
<keyword evidence="2" id="KW-1185">Reference proteome</keyword>